<evidence type="ECO:0000259" key="2">
    <source>
        <dbReference type="PROSITE" id="PS50263"/>
    </source>
</evidence>
<organism evidence="3 4">
    <name type="scientific">Cohnella hongkongensis</name>
    <dbReference type="NCBI Taxonomy" id="178337"/>
    <lineage>
        <taxon>Bacteria</taxon>
        <taxon>Bacillati</taxon>
        <taxon>Bacillota</taxon>
        <taxon>Bacilli</taxon>
        <taxon>Bacillales</taxon>
        <taxon>Paenibacillaceae</taxon>
        <taxon>Cohnella</taxon>
    </lineage>
</organism>
<dbReference type="PANTHER" id="PTHR23088:SF27">
    <property type="entry name" value="DEAMINATED GLUTATHIONE AMIDASE"/>
    <property type="match status" value="1"/>
</dbReference>
<dbReference type="EMBL" id="JBHSEP010000002">
    <property type="protein sequence ID" value="MFC4597345.1"/>
    <property type="molecule type" value="Genomic_DNA"/>
</dbReference>
<dbReference type="PANTHER" id="PTHR23088">
    <property type="entry name" value="NITRILASE-RELATED"/>
    <property type="match status" value="1"/>
</dbReference>
<gene>
    <name evidence="3" type="ORF">ACFO3S_03755</name>
</gene>
<dbReference type="PROSITE" id="PS50263">
    <property type="entry name" value="CN_HYDROLASE"/>
    <property type="match status" value="1"/>
</dbReference>
<comment type="caution">
    <text evidence="3">The sequence shown here is derived from an EMBL/GenBank/DDBJ whole genome shotgun (WGS) entry which is preliminary data.</text>
</comment>
<dbReference type="InterPro" id="IPR003010">
    <property type="entry name" value="C-N_Hydrolase"/>
</dbReference>
<evidence type="ECO:0000313" key="3">
    <source>
        <dbReference type="EMBL" id="MFC4597345.1"/>
    </source>
</evidence>
<sequence>MKNADKRTVKIGLIQVQANYGPDVTVTDRLNELLHLAECCLKDGADLVLMPEAYQYSVPSARNSSAESLARTYAGGYKEACAELARKYAAYLVPWDNEVDENGMLYNTSYILDRNGIEIGRYRKVHLTHDEMKEPYARGSEFPVFELDFGKVGIMICYDNYYPESAALLALNGAELILYPLFGDTLKSQWEIKLKARAIDNTVFVASCHIHSAPREEKFTYTGIVSPTGDVLCRLHDEGTYAVCEIDLAQRYFTNTSAAPGKYEDIKHYVRKLRNPEAYRLLAEEHPGRDWEDIEFEEKS</sequence>
<comment type="similarity">
    <text evidence="1">Belongs to the carbon-nitrogen hydrolase superfamily. NIT1/NIT2 family.</text>
</comment>
<evidence type="ECO:0000256" key="1">
    <source>
        <dbReference type="ARBA" id="ARBA00010613"/>
    </source>
</evidence>
<dbReference type="CDD" id="cd07197">
    <property type="entry name" value="nitrilase"/>
    <property type="match status" value="1"/>
</dbReference>
<evidence type="ECO:0000313" key="4">
    <source>
        <dbReference type="Proteomes" id="UP001596028"/>
    </source>
</evidence>
<dbReference type="Pfam" id="PF00795">
    <property type="entry name" value="CN_hydrolase"/>
    <property type="match status" value="1"/>
</dbReference>
<dbReference type="InterPro" id="IPR036526">
    <property type="entry name" value="C-N_Hydrolase_sf"/>
</dbReference>
<keyword evidence="4" id="KW-1185">Reference proteome</keyword>
<dbReference type="RefSeq" id="WP_378092425.1">
    <property type="nucleotide sequence ID" value="NZ_JBHSEP010000002.1"/>
</dbReference>
<dbReference type="Proteomes" id="UP001596028">
    <property type="component" value="Unassembled WGS sequence"/>
</dbReference>
<keyword evidence="3" id="KW-0378">Hydrolase</keyword>
<accession>A0ABV9F5X3</accession>
<protein>
    <submittedName>
        <fullName evidence="3">Carbon-nitrogen hydrolase family protein</fullName>
    </submittedName>
</protein>
<feature type="domain" description="CN hydrolase" evidence="2">
    <location>
        <begin position="9"/>
        <end position="248"/>
    </location>
</feature>
<dbReference type="Gene3D" id="3.60.110.10">
    <property type="entry name" value="Carbon-nitrogen hydrolase"/>
    <property type="match status" value="1"/>
</dbReference>
<reference evidence="4" key="1">
    <citation type="journal article" date="2019" name="Int. J. Syst. Evol. Microbiol.">
        <title>The Global Catalogue of Microorganisms (GCM) 10K type strain sequencing project: providing services to taxonomists for standard genome sequencing and annotation.</title>
        <authorList>
            <consortium name="The Broad Institute Genomics Platform"/>
            <consortium name="The Broad Institute Genome Sequencing Center for Infectious Disease"/>
            <person name="Wu L."/>
            <person name="Ma J."/>
        </authorList>
    </citation>
    <scope>NUCLEOTIDE SEQUENCE [LARGE SCALE GENOMIC DNA]</scope>
    <source>
        <strain evidence="4">CCUG 49571</strain>
    </source>
</reference>
<dbReference type="SUPFAM" id="SSF56317">
    <property type="entry name" value="Carbon-nitrogen hydrolase"/>
    <property type="match status" value="1"/>
</dbReference>
<proteinExistence type="inferred from homology"/>
<dbReference type="GO" id="GO:0016787">
    <property type="term" value="F:hydrolase activity"/>
    <property type="evidence" value="ECO:0007669"/>
    <property type="project" value="UniProtKB-KW"/>
</dbReference>
<name>A0ABV9F5X3_9BACL</name>